<reference evidence="3" key="1">
    <citation type="journal article" date="2017" name="Nat. Ecol. Evol.">
        <title>Genome expansion and lineage-specific genetic innovations in the forest pathogenic fungi Armillaria.</title>
        <authorList>
            <person name="Sipos G."/>
            <person name="Prasanna A.N."/>
            <person name="Walter M.C."/>
            <person name="O'Connor E."/>
            <person name="Balint B."/>
            <person name="Krizsan K."/>
            <person name="Kiss B."/>
            <person name="Hess J."/>
            <person name="Varga T."/>
            <person name="Slot J."/>
            <person name="Riley R."/>
            <person name="Boka B."/>
            <person name="Rigling D."/>
            <person name="Barry K."/>
            <person name="Lee J."/>
            <person name="Mihaltcheva S."/>
            <person name="LaButti K."/>
            <person name="Lipzen A."/>
            <person name="Waldron R."/>
            <person name="Moloney N.M."/>
            <person name="Sperisen C."/>
            <person name="Kredics L."/>
            <person name="Vagvoelgyi C."/>
            <person name="Patrignani A."/>
            <person name="Fitzpatrick D."/>
            <person name="Nagy I."/>
            <person name="Doyle S."/>
            <person name="Anderson J.B."/>
            <person name="Grigoriev I.V."/>
            <person name="Gueldener U."/>
            <person name="Muensterkoetter M."/>
            <person name="Nagy L.G."/>
        </authorList>
    </citation>
    <scope>NUCLEOTIDE SEQUENCE [LARGE SCALE GENOMIC DNA]</scope>
    <source>
        <strain evidence="3">Ar21-2</strain>
    </source>
</reference>
<sequence>MHGIYTGILAVTLWNIITSKRRPIRRTLVAVVVLLYALITIDAVANLSSTSPAFVKNGQSFWTVTLKLNSVGQAVYLEAGIAASLSTILADSYIIWCCWTVWGRSWLIVLLPILSLISATVSKIIDVIHGYISATNSVFFTLYMSFSLATTLWCTLFIIFRILTVTGVRRGAGSRLRVFHHFIEVLVESSALYSIFLILCMAFFIRENLGWYFLDTIAAIMKGVAPTLLVGRVATGHTLPTEEHDRSMTMSALRFQVSSSRPSHPSTSRFQESTMQSAILETDIEAQRERSDSLVVVVERTQSGS</sequence>
<keyword evidence="1" id="KW-0472">Membrane</keyword>
<feature type="transmembrane region" description="Helical" evidence="1">
    <location>
        <begin position="185"/>
        <end position="205"/>
    </location>
</feature>
<dbReference type="Proteomes" id="UP000217790">
    <property type="component" value="Unassembled WGS sequence"/>
</dbReference>
<feature type="transmembrane region" description="Helical" evidence="1">
    <location>
        <begin position="28"/>
        <end position="55"/>
    </location>
</feature>
<feature type="transmembrane region" description="Helical" evidence="1">
    <location>
        <begin position="138"/>
        <end position="164"/>
    </location>
</feature>
<gene>
    <name evidence="2" type="ORF">ARMGADRAFT_571686</name>
</gene>
<organism evidence="2 3">
    <name type="scientific">Armillaria gallica</name>
    <name type="common">Bulbous honey fungus</name>
    <name type="synonym">Armillaria bulbosa</name>
    <dbReference type="NCBI Taxonomy" id="47427"/>
    <lineage>
        <taxon>Eukaryota</taxon>
        <taxon>Fungi</taxon>
        <taxon>Dikarya</taxon>
        <taxon>Basidiomycota</taxon>
        <taxon>Agaricomycotina</taxon>
        <taxon>Agaricomycetes</taxon>
        <taxon>Agaricomycetidae</taxon>
        <taxon>Agaricales</taxon>
        <taxon>Marasmiineae</taxon>
        <taxon>Physalacriaceae</taxon>
        <taxon>Armillaria</taxon>
    </lineage>
</organism>
<dbReference type="InParanoid" id="A0A2H3DW00"/>
<protein>
    <submittedName>
        <fullName evidence="2">Uncharacterized protein</fullName>
    </submittedName>
</protein>
<evidence type="ECO:0000256" key="1">
    <source>
        <dbReference type="SAM" id="Phobius"/>
    </source>
</evidence>
<proteinExistence type="predicted"/>
<keyword evidence="1" id="KW-0812">Transmembrane</keyword>
<feature type="transmembrane region" description="Helical" evidence="1">
    <location>
        <begin position="75"/>
        <end position="99"/>
    </location>
</feature>
<dbReference type="OrthoDB" id="3002348at2759"/>
<keyword evidence="3" id="KW-1185">Reference proteome</keyword>
<feature type="transmembrane region" description="Helical" evidence="1">
    <location>
        <begin position="106"/>
        <end position="132"/>
    </location>
</feature>
<evidence type="ECO:0000313" key="2">
    <source>
        <dbReference type="EMBL" id="PBK98230.1"/>
    </source>
</evidence>
<dbReference type="AlphaFoldDB" id="A0A2H3DW00"/>
<dbReference type="EMBL" id="KZ293648">
    <property type="protein sequence ID" value="PBK98230.1"/>
    <property type="molecule type" value="Genomic_DNA"/>
</dbReference>
<keyword evidence="1" id="KW-1133">Transmembrane helix</keyword>
<evidence type="ECO:0000313" key="3">
    <source>
        <dbReference type="Proteomes" id="UP000217790"/>
    </source>
</evidence>
<name>A0A2H3DW00_ARMGA</name>
<feature type="transmembrane region" description="Helical" evidence="1">
    <location>
        <begin position="211"/>
        <end position="230"/>
    </location>
</feature>
<accession>A0A2H3DW00</accession>